<dbReference type="EMBL" id="MN740851">
    <property type="protein sequence ID" value="QHU15163.1"/>
    <property type="molecule type" value="Genomic_DNA"/>
</dbReference>
<organism evidence="1">
    <name type="scientific">viral metagenome</name>
    <dbReference type="NCBI Taxonomy" id="1070528"/>
    <lineage>
        <taxon>unclassified sequences</taxon>
        <taxon>metagenomes</taxon>
        <taxon>organismal metagenomes</taxon>
    </lineage>
</organism>
<name>A0A6C0KCP5_9ZZZZ</name>
<protein>
    <submittedName>
        <fullName evidence="1">Uncharacterized protein</fullName>
    </submittedName>
</protein>
<reference evidence="1" key="1">
    <citation type="journal article" date="2020" name="Nature">
        <title>Giant virus diversity and host interactions through global metagenomics.</title>
        <authorList>
            <person name="Schulz F."/>
            <person name="Roux S."/>
            <person name="Paez-Espino D."/>
            <person name="Jungbluth S."/>
            <person name="Walsh D.A."/>
            <person name="Denef V.J."/>
            <person name="McMahon K.D."/>
            <person name="Konstantinidis K.T."/>
            <person name="Eloe-Fadrosh E.A."/>
            <person name="Kyrpides N.C."/>
            <person name="Woyke T."/>
        </authorList>
    </citation>
    <scope>NUCLEOTIDE SEQUENCE</scope>
    <source>
        <strain evidence="1">GVMAG-S-1102244-55</strain>
    </source>
</reference>
<evidence type="ECO:0000313" key="1">
    <source>
        <dbReference type="EMBL" id="QHU15163.1"/>
    </source>
</evidence>
<proteinExistence type="predicted"/>
<dbReference type="AlphaFoldDB" id="A0A6C0KCP5"/>
<accession>A0A6C0KCP5</accession>
<sequence length="352" mass="41909">MFSLKQVISQKSSIPKIKDLLDACEAYEFDSSNDDAVVHQMMHQLRNLDFSKKMKRKMVYTLMDIDYLKIVPHIIDRNQEALEKGIKNVDVYYFEGNRKEMYEESLVNYLTENVSNRKVIFFNLSLRNYCYDDEEEDRYATHGSCAFMVPRIGKGYDLYYVNHHGEAMNGTLDYERVLTRTRNQKYSFKHPVDFIVLDQIVKYMNTRLNETIYYDFTTRHNFYGINYQEEDVHGFCFIFPIIIYYSLGKYFCETKTLNLGGVAKNLNPVSQTLKEGKLNFFIHSCFTEFDPSYNEVVFNFLETEKEEKKFMEELDAVLAKLKFRFLKKLTGYMYQYITQPTMLKKLNLPQKK</sequence>